<evidence type="ECO:0000259" key="7">
    <source>
        <dbReference type="SMART" id="SM00382"/>
    </source>
</evidence>
<feature type="compositionally biased region" description="Polar residues" evidence="6">
    <location>
        <begin position="1"/>
        <end position="10"/>
    </location>
</feature>
<dbReference type="Pfam" id="PF09079">
    <property type="entry name" value="WHD_Cdc6"/>
    <property type="match status" value="1"/>
</dbReference>
<keyword evidence="2" id="KW-0132">Cell division</keyword>
<feature type="region of interest" description="Disordered" evidence="6">
    <location>
        <begin position="1"/>
        <end position="74"/>
    </location>
</feature>
<comment type="function">
    <text evidence="5">Involved in the initiation of DNA replication. Also participates in checkpoint controls that ensure DNA replication is completed before mitosis is initiated.</text>
</comment>
<dbReference type="EMBL" id="KL367486">
    <property type="protein sequence ID" value="KFD70601.1"/>
    <property type="molecule type" value="Genomic_DNA"/>
</dbReference>
<feature type="compositionally biased region" description="Polar residues" evidence="6">
    <location>
        <begin position="46"/>
        <end position="59"/>
    </location>
</feature>
<dbReference type="InterPro" id="IPR003593">
    <property type="entry name" value="AAA+_ATPase"/>
</dbReference>
<evidence type="ECO:0000256" key="4">
    <source>
        <dbReference type="ARBA" id="ARBA00023306"/>
    </source>
</evidence>
<evidence type="ECO:0000256" key="6">
    <source>
        <dbReference type="SAM" id="MobiDB-lite"/>
    </source>
</evidence>
<dbReference type="GO" id="GO:0006270">
    <property type="term" value="P:DNA replication initiation"/>
    <property type="evidence" value="ECO:0007669"/>
    <property type="project" value="UniProtKB-UniRule"/>
</dbReference>
<dbReference type="GO" id="GO:0003688">
    <property type="term" value="F:DNA replication origin binding"/>
    <property type="evidence" value="ECO:0007669"/>
    <property type="project" value="TreeGrafter"/>
</dbReference>
<keyword evidence="3" id="KW-0235">DNA replication</keyword>
<dbReference type="InterPro" id="IPR015163">
    <property type="entry name" value="Cdc6_C"/>
</dbReference>
<dbReference type="GO" id="GO:0051301">
    <property type="term" value="P:cell division"/>
    <property type="evidence" value="ECO:0007669"/>
    <property type="project" value="UniProtKB-UniRule"/>
</dbReference>
<feature type="domain" description="AAA+ ATPase" evidence="7">
    <location>
        <begin position="117"/>
        <end position="266"/>
    </location>
</feature>
<accession>A0A085NMA5</accession>
<dbReference type="GO" id="GO:0005634">
    <property type="term" value="C:nucleus"/>
    <property type="evidence" value="ECO:0007669"/>
    <property type="project" value="UniProtKB-SubCell"/>
</dbReference>
<dbReference type="GO" id="GO:0033314">
    <property type="term" value="P:mitotic DNA replication checkpoint signaling"/>
    <property type="evidence" value="ECO:0007669"/>
    <property type="project" value="TreeGrafter"/>
</dbReference>
<dbReference type="InterPro" id="IPR049945">
    <property type="entry name" value="AAA_22"/>
</dbReference>
<comment type="subcellular location">
    <subcellularLocation>
        <location evidence="5">Nucleus</location>
    </subcellularLocation>
</comment>
<dbReference type="InterPro" id="IPR027417">
    <property type="entry name" value="P-loop_NTPase"/>
</dbReference>
<dbReference type="PANTHER" id="PTHR10763">
    <property type="entry name" value="CELL DIVISION CONTROL PROTEIN 6-RELATED"/>
    <property type="match status" value="1"/>
</dbReference>
<dbReference type="InterPro" id="IPR016314">
    <property type="entry name" value="Cdc6/18"/>
</dbReference>
<dbReference type="InterPro" id="IPR050311">
    <property type="entry name" value="ORC1/CDC6"/>
</dbReference>
<dbReference type="AlphaFoldDB" id="A0A085NMA5"/>
<dbReference type="Gene3D" id="1.10.10.10">
    <property type="entry name" value="Winged helix-like DNA-binding domain superfamily/Winged helix DNA-binding domain"/>
    <property type="match status" value="1"/>
</dbReference>
<protein>
    <recommendedName>
        <fullName evidence="5">Cell division control protein</fullName>
    </recommendedName>
</protein>
<dbReference type="InterPro" id="IPR036390">
    <property type="entry name" value="WH_DNA-bd_sf"/>
</dbReference>
<dbReference type="Proteomes" id="UP000030758">
    <property type="component" value="Unassembled WGS sequence"/>
</dbReference>
<dbReference type="Pfam" id="PF13401">
    <property type="entry name" value="AAA_22"/>
    <property type="match status" value="1"/>
</dbReference>
<proteinExistence type="inferred from homology"/>
<sequence>MLTRSASRSSKALRDETVNEKKRRTPTPIRAKSKFRRCDNEPRRSCSPSTPDEQTSFGRSPSAERSCRSGATGDDTEDSFLEALKSLRKFDTDRVICREDETASIWGFVTKCISDQESGSMYIAGYPGTGKTYVVRHIFKRIKKKYPSTDTLFVNCMNSNTPVNLYRDVCRQLRIPADGSFKEVAASLERGFKKLKRMLLICLDEIDLLCKTDSSVLYSTFKWPIVSNKVILIGIANAFDMIERELPKLKLKQCKLPEIVHFKPYTKDQVERILKYRLQPVLDTVDEKALEFCARKISAVTGDIRTALDICKLSLQNSPLRSLAEGGGLRNGHSLANNGRLMMSSVEMVKSVNEVLNRRFEPVAATLPLQQKLLLALALRMQRQGRKMFSSFMIYKEYSEHCKKTNIPKMSSSEVQNACQLLESNNLLALCKKTGEYKGQDTGISVLFPTALQQWPSLVNVMPLICKLWLGAEEVEQTSEHHSLQMRSAVAYFTNKSIGCQTVRSLVQNV</sequence>
<dbReference type="Gene3D" id="1.10.8.60">
    <property type="match status" value="1"/>
</dbReference>
<dbReference type="SUPFAM" id="SSF52540">
    <property type="entry name" value="P-loop containing nucleoside triphosphate hydrolases"/>
    <property type="match status" value="1"/>
</dbReference>
<evidence type="ECO:0000313" key="8">
    <source>
        <dbReference type="EMBL" id="KFD70601.1"/>
    </source>
</evidence>
<gene>
    <name evidence="8" type="ORF">M514_09787</name>
</gene>
<evidence type="ECO:0000256" key="3">
    <source>
        <dbReference type="ARBA" id="ARBA00022705"/>
    </source>
</evidence>
<dbReference type="Gene3D" id="3.40.50.300">
    <property type="entry name" value="P-loop containing nucleotide triphosphate hydrolases"/>
    <property type="match status" value="1"/>
</dbReference>
<name>A0A085NMA5_9BILA</name>
<dbReference type="PANTHER" id="PTHR10763:SF26">
    <property type="entry name" value="CELL DIVISION CONTROL PROTEIN 6 HOMOLOG"/>
    <property type="match status" value="1"/>
</dbReference>
<evidence type="ECO:0000256" key="2">
    <source>
        <dbReference type="ARBA" id="ARBA00022618"/>
    </source>
</evidence>
<dbReference type="SMART" id="SM00382">
    <property type="entry name" value="AAA"/>
    <property type="match status" value="1"/>
</dbReference>
<organism evidence="8">
    <name type="scientific">Trichuris suis</name>
    <name type="common">pig whipworm</name>
    <dbReference type="NCBI Taxonomy" id="68888"/>
    <lineage>
        <taxon>Eukaryota</taxon>
        <taxon>Metazoa</taxon>
        <taxon>Ecdysozoa</taxon>
        <taxon>Nematoda</taxon>
        <taxon>Enoplea</taxon>
        <taxon>Dorylaimia</taxon>
        <taxon>Trichinellida</taxon>
        <taxon>Trichuridae</taxon>
        <taxon>Trichuris</taxon>
    </lineage>
</organism>
<comment type="similarity">
    <text evidence="1 5">Belongs to the CDC6/cdc18 family.</text>
</comment>
<keyword evidence="4" id="KW-0131">Cell cycle</keyword>
<evidence type="ECO:0000256" key="5">
    <source>
        <dbReference type="PIRNR" id="PIRNR001767"/>
    </source>
</evidence>
<dbReference type="PIRSF" id="PIRSF001767">
    <property type="entry name" value="Cdc6"/>
    <property type="match status" value="1"/>
</dbReference>
<dbReference type="GO" id="GO:0016887">
    <property type="term" value="F:ATP hydrolysis activity"/>
    <property type="evidence" value="ECO:0007669"/>
    <property type="project" value="InterPro"/>
</dbReference>
<keyword evidence="5" id="KW-0539">Nucleus</keyword>
<reference evidence="8" key="1">
    <citation type="journal article" date="2014" name="Nat. Genet.">
        <title>Genome and transcriptome of the porcine whipworm Trichuris suis.</title>
        <authorList>
            <person name="Jex A.R."/>
            <person name="Nejsum P."/>
            <person name="Schwarz E.M."/>
            <person name="Hu L."/>
            <person name="Young N.D."/>
            <person name="Hall R.S."/>
            <person name="Korhonen P.K."/>
            <person name="Liao S."/>
            <person name="Thamsborg S."/>
            <person name="Xia J."/>
            <person name="Xu P."/>
            <person name="Wang S."/>
            <person name="Scheerlinck J.P."/>
            <person name="Hofmann A."/>
            <person name="Sternberg P.W."/>
            <person name="Wang J."/>
            <person name="Gasser R.B."/>
        </authorList>
    </citation>
    <scope>NUCLEOTIDE SEQUENCE [LARGE SCALE GENOMIC DNA]</scope>
    <source>
        <strain evidence="8">DCEP-RM93F</strain>
    </source>
</reference>
<feature type="compositionally biased region" description="Basic residues" evidence="6">
    <location>
        <begin position="21"/>
        <end position="35"/>
    </location>
</feature>
<dbReference type="SUPFAM" id="SSF46785">
    <property type="entry name" value="Winged helix' DNA-binding domain"/>
    <property type="match status" value="1"/>
</dbReference>
<evidence type="ECO:0000256" key="1">
    <source>
        <dbReference type="ARBA" id="ARBA00006184"/>
    </source>
</evidence>
<dbReference type="InterPro" id="IPR036388">
    <property type="entry name" value="WH-like_DNA-bd_sf"/>
</dbReference>